<feature type="transmembrane region" description="Helical" evidence="7">
    <location>
        <begin position="159"/>
        <end position="181"/>
    </location>
</feature>
<evidence type="ECO:0000256" key="1">
    <source>
        <dbReference type="ARBA" id="ARBA00004141"/>
    </source>
</evidence>
<reference evidence="9 10" key="1">
    <citation type="submission" date="2018-10" db="EMBL/GenBank/DDBJ databases">
        <title>Aeromicrobium sp. 9W16Y-2 whole genome shotgun sequence.</title>
        <authorList>
            <person name="Li F."/>
        </authorList>
    </citation>
    <scope>NUCLEOTIDE SEQUENCE [LARGE SCALE GENOMIC DNA]</scope>
    <source>
        <strain evidence="9 10">9W16Y-2</strain>
    </source>
</reference>
<dbReference type="Proteomes" id="UP000282515">
    <property type="component" value="Unassembled WGS sequence"/>
</dbReference>
<gene>
    <name evidence="9" type="ORF">D9V41_01320</name>
</gene>
<protein>
    <recommendedName>
        <fullName evidence="8">Integral membrane bound transporter domain-containing protein</fullName>
    </recommendedName>
</protein>
<sequence>MAGLTSRAVRVDLGHAEGMPRVRLRLRHEPSTDPLLGSRLHIAVLSAAAAGLAWVLGNAIPSPIGDYAYYAPLGAVLAINPTLANSIRRSVQLFGALLLGAALGFGFEFVPLPGPLGVATIVFVAVLASAWDVLGAERSWVMTGALFTYVLGRVDPTDFVVGMVAQVSTGALIGVALTMVLPPMPLTLAQRRLATTSAEVADQLDSAGAALCAEAGENEQDETIAREIIPDLQRLRTTIDALDESTIGNLRARHYQRKVERYRVQADTVVRVGAVVENVVFTLAEVQSSSQPWLERGSDLSRSIAEVLQRLATVVRAVGADEDIDKDDRQDLESRVDELERTIRQYRDDSTWIPGAALVLSLRRCLGVIEPEPTTTVVPPLTSPGHREARRRPFKRR</sequence>
<dbReference type="InterPro" id="IPR049453">
    <property type="entry name" value="Memb_transporter_dom"/>
</dbReference>
<evidence type="ECO:0000256" key="4">
    <source>
        <dbReference type="ARBA" id="ARBA00023136"/>
    </source>
</evidence>
<name>A0A3L8PRP0_9ACTN</name>
<keyword evidence="4 7" id="KW-0472">Membrane</keyword>
<keyword evidence="2 7" id="KW-0812">Transmembrane</keyword>
<feature type="transmembrane region" description="Helical" evidence="7">
    <location>
        <begin position="116"/>
        <end position="134"/>
    </location>
</feature>
<keyword evidence="3 7" id="KW-1133">Transmembrane helix</keyword>
<evidence type="ECO:0000313" key="9">
    <source>
        <dbReference type="EMBL" id="RLV57313.1"/>
    </source>
</evidence>
<feature type="compositionally biased region" description="Basic residues" evidence="6">
    <location>
        <begin position="388"/>
        <end position="397"/>
    </location>
</feature>
<comment type="subcellular location">
    <subcellularLocation>
        <location evidence="1">Membrane</location>
        <topology evidence="1">Multi-pass membrane protein</topology>
    </subcellularLocation>
</comment>
<evidence type="ECO:0000256" key="3">
    <source>
        <dbReference type="ARBA" id="ARBA00022989"/>
    </source>
</evidence>
<evidence type="ECO:0000256" key="7">
    <source>
        <dbReference type="SAM" id="Phobius"/>
    </source>
</evidence>
<feature type="transmembrane region" description="Helical" evidence="7">
    <location>
        <begin position="40"/>
        <end position="61"/>
    </location>
</feature>
<evidence type="ECO:0000259" key="8">
    <source>
        <dbReference type="Pfam" id="PF13515"/>
    </source>
</evidence>
<evidence type="ECO:0000256" key="5">
    <source>
        <dbReference type="SAM" id="Coils"/>
    </source>
</evidence>
<dbReference type="EMBL" id="RDBF01000001">
    <property type="protein sequence ID" value="RLV57313.1"/>
    <property type="molecule type" value="Genomic_DNA"/>
</dbReference>
<evidence type="ECO:0000256" key="6">
    <source>
        <dbReference type="SAM" id="MobiDB-lite"/>
    </source>
</evidence>
<feature type="coiled-coil region" evidence="5">
    <location>
        <begin position="322"/>
        <end position="349"/>
    </location>
</feature>
<feature type="region of interest" description="Disordered" evidence="6">
    <location>
        <begin position="373"/>
        <end position="397"/>
    </location>
</feature>
<accession>A0A3L8PRP0</accession>
<keyword evidence="10" id="KW-1185">Reference proteome</keyword>
<dbReference type="GO" id="GO:0016020">
    <property type="term" value="C:membrane"/>
    <property type="evidence" value="ECO:0007669"/>
    <property type="project" value="UniProtKB-SubCell"/>
</dbReference>
<keyword evidence="5" id="KW-0175">Coiled coil</keyword>
<feature type="transmembrane region" description="Helical" evidence="7">
    <location>
        <begin position="91"/>
        <end position="110"/>
    </location>
</feature>
<proteinExistence type="predicted"/>
<dbReference type="AlphaFoldDB" id="A0A3L8PRP0"/>
<dbReference type="Pfam" id="PF13515">
    <property type="entry name" value="FUSC_2"/>
    <property type="match status" value="1"/>
</dbReference>
<comment type="caution">
    <text evidence="9">The sequence shown here is derived from an EMBL/GenBank/DDBJ whole genome shotgun (WGS) entry which is preliminary data.</text>
</comment>
<evidence type="ECO:0000256" key="2">
    <source>
        <dbReference type="ARBA" id="ARBA00022692"/>
    </source>
</evidence>
<feature type="domain" description="Integral membrane bound transporter" evidence="8">
    <location>
        <begin position="52"/>
        <end position="176"/>
    </location>
</feature>
<evidence type="ECO:0000313" key="10">
    <source>
        <dbReference type="Proteomes" id="UP000282515"/>
    </source>
</evidence>
<feature type="transmembrane region" description="Helical" evidence="7">
    <location>
        <begin position="67"/>
        <end position="84"/>
    </location>
</feature>
<organism evidence="9 10">
    <name type="scientific">Aeromicrobium phragmitis</name>
    <dbReference type="NCBI Taxonomy" id="2478914"/>
    <lineage>
        <taxon>Bacteria</taxon>
        <taxon>Bacillati</taxon>
        <taxon>Actinomycetota</taxon>
        <taxon>Actinomycetes</taxon>
        <taxon>Propionibacteriales</taxon>
        <taxon>Nocardioidaceae</taxon>
        <taxon>Aeromicrobium</taxon>
    </lineage>
</organism>